<evidence type="ECO:0000256" key="8">
    <source>
        <dbReference type="ARBA" id="ARBA00023136"/>
    </source>
</evidence>
<keyword evidence="4 10" id="KW-0812">Transmembrane</keyword>
<dbReference type="EMBL" id="JAUTWS010000156">
    <property type="protein sequence ID" value="MDO9714048.1"/>
    <property type="molecule type" value="Genomic_DNA"/>
</dbReference>
<feature type="transmembrane region" description="Helical" evidence="10">
    <location>
        <begin position="270"/>
        <end position="287"/>
    </location>
</feature>
<comment type="similarity">
    <text evidence="10">Belongs to the monovalent cation:proton antiporter 1 (CPA1) transporter (TC 2.A.36) family.</text>
</comment>
<evidence type="ECO:0000256" key="10">
    <source>
        <dbReference type="RuleBase" id="RU366002"/>
    </source>
</evidence>
<gene>
    <name evidence="12" type="ORF">Q7A36_37450</name>
</gene>
<dbReference type="Pfam" id="PF00999">
    <property type="entry name" value="Na_H_Exchanger"/>
    <property type="match status" value="1"/>
</dbReference>
<feature type="transmembrane region" description="Helical" evidence="10">
    <location>
        <begin position="307"/>
        <end position="332"/>
    </location>
</feature>
<comment type="caution">
    <text evidence="10">Lacks conserved residue(s) required for the propagation of feature annotation.</text>
</comment>
<dbReference type="InterPro" id="IPR018422">
    <property type="entry name" value="Cation/H_exchanger_CPA1"/>
</dbReference>
<dbReference type="InterPro" id="IPR004705">
    <property type="entry name" value="Cation/H_exchanger_CPA1_bac"/>
</dbReference>
<keyword evidence="5 10" id="KW-1133">Transmembrane helix</keyword>
<evidence type="ECO:0000256" key="1">
    <source>
        <dbReference type="ARBA" id="ARBA00004651"/>
    </source>
</evidence>
<evidence type="ECO:0000256" key="4">
    <source>
        <dbReference type="ARBA" id="ARBA00022692"/>
    </source>
</evidence>
<feature type="transmembrane region" description="Helical" evidence="10">
    <location>
        <begin position="83"/>
        <end position="105"/>
    </location>
</feature>
<evidence type="ECO:0000256" key="2">
    <source>
        <dbReference type="ARBA" id="ARBA00022448"/>
    </source>
</evidence>
<keyword evidence="2 10" id="KW-0813">Transport</keyword>
<evidence type="ECO:0000313" key="12">
    <source>
        <dbReference type="EMBL" id="MDO9714048.1"/>
    </source>
</evidence>
<keyword evidence="9 10" id="KW-0739">Sodium transport</keyword>
<dbReference type="PANTHER" id="PTHR10110:SF86">
    <property type="entry name" value="SODIUM_HYDROGEN EXCHANGER 7"/>
    <property type="match status" value="1"/>
</dbReference>
<evidence type="ECO:0000256" key="9">
    <source>
        <dbReference type="ARBA" id="ARBA00023201"/>
    </source>
</evidence>
<evidence type="ECO:0000256" key="3">
    <source>
        <dbReference type="ARBA" id="ARBA00022475"/>
    </source>
</evidence>
<dbReference type="Proteomes" id="UP001243009">
    <property type="component" value="Unassembled WGS sequence"/>
</dbReference>
<name>A0ABT9ECV9_9PROT</name>
<keyword evidence="10" id="KW-0997">Cell inner membrane</keyword>
<feature type="transmembrane region" description="Helical" evidence="10">
    <location>
        <begin position="226"/>
        <end position="249"/>
    </location>
</feature>
<proteinExistence type="inferred from homology"/>
<evidence type="ECO:0000259" key="11">
    <source>
        <dbReference type="Pfam" id="PF00999"/>
    </source>
</evidence>
<sequence length="544" mass="56781">MDAALAGLTLLGLVTLSGLFVRVRGMPLPLVQIGLGAIVASLPFGPRIELNPSVFMLLFVPPLLFSDGWRISKREFAEHRRPILMLALGLVLLTTVGGGYAIHWLLPSLPLAAAIVLAAALSPTDAVAVSALTGRALPSPLAPILEGETLINDASGLTACKFAVAAAAGSSLTPTQAVWDLAWTGIGGVAVGVAASILFRRIQSAVTLRCGASAETANLLLLIMPYAAYLLAEHIGCSGILAVATAGLVAGRMTTIREGRPVDRLLGTDLWGMLSMVLSGIVFVLVGQQLPGMMDEVASAADGRSPVLLAAEAVGVFLILLTMRVGWIWTTLGVASLRNPNGLLARLPRSRATIAASLAGVRGPITLAAVLALPVSTPDGSTFAARNVVIVLALGVILLSLVVAAIVLPVLAQRMPAHLAPNEALEEQEAEIALATAAIQAAEKVCARALRNAGDDALHAAAKHVMAACRRRIAMGHGSQEIRATACHAAEAERSVRLTTLQAEREELYRLRALQRIGDPVLHNLLRQIDLAEVALLDAARQRS</sequence>
<keyword evidence="3" id="KW-1003">Cell membrane</keyword>
<keyword evidence="7 10" id="KW-0406">Ion transport</keyword>
<evidence type="ECO:0000313" key="13">
    <source>
        <dbReference type="Proteomes" id="UP001243009"/>
    </source>
</evidence>
<feature type="transmembrane region" description="Helical" evidence="10">
    <location>
        <begin position="353"/>
        <end position="376"/>
    </location>
</feature>
<dbReference type="RefSeq" id="WP_305108891.1">
    <property type="nucleotide sequence ID" value="NZ_JAUTWS010000156.1"/>
</dbReference>
<comment type="caution">
    <text evidence="12">The sequence shown here is derived from an EMBL/GenBank/DDBJ whole genome shotgun (WGS) entry which is preliminary data.</text>
</comment>
<organism evidence="12 13">
    <name type="scientific">Paracraurococcus lichenis</name>
    <dbReference type="NCBI Taxonomy" id="3064888"/>
    <lineage>
        <taxon>Bacteria</taxon>
        <taxon>Pseudomonadati</taxon>
        <taxon>Pseudomonadota</taxon>
        <taxon>Alphaproteobacteria</taxon>
        <taxon>Acetobacterales</taxon>
        <taxon>Roseomonadaceae</taxon>
        <taxon>Paracraurococcus</taxon>
    </lineage>
</organism>
<evidence type="ECO:0000256" key="5">
    <source>
        <dbReference type="ARBA" id="ARBA00022989"/>
    </source>
</evidence>
<keyword evidence="10" id="KW-0050">Antiport</keyword>
<dbReference type="InterPro" id="IPR006153">
    <property type="entry name" value="Cation/H_exchanger_TM"/>
</dbReference>
<evidence type="ECO:0000256" key="6">
    <source>
        <dbReference type="ARBA" id="ARBA00023053"/>
    </source>
</evidence>
<dbReference type="NCBIfam" id="TIGR00831">
    <property type="entry name" value="a_cpa1"/>
    <property type="match status" value="1"/>
</dbReference>
<feature type="transmembrane region" description="Helical" evidence="10">
    <location>
        <begin position="388"/>
        <end position="412"/>
    </location>
</feature>
<accession>A0ABT9ECV9</accession>
<protein>
    <submittedName>
        <fullName evidence="12">Na+/H+ antiporter</fullName>
    </submittedName>
</protein>
<reference evidence="12 13" key="1">
    <citation type="submission" date="2023-08" db="EMBL/GenBank/DDBJ databases">
        <title>The draft genome sequence of Paracraurococcus sp. LOR1-02.</title>
        <authorList>
            <person name="Kingkaew E."/>
            <person name="Tanasupawat S."/>
        </authorList>
    </citation>
    <scope>NUCLEOTIDE SEQUENCE [LARGE SCALE GENOMIC DNA]</scope>
    <source>
        <strain evidence="12 13">LOR1-02</strain>
    </source>
</reference>
<dbReference type="Gene3D" id="6.10.140.1330">
    <property type="match status" value="1"/>
</dbReference>
<comment type="subcellular location">
    <subcellularLocation>
        <location evidence="10">Cell inner membrane</location>
        <topology evidence="10">Multi-pass membrane protein</topology>
    </subcellularLocation>
    <subcellularLocation>
        <location evidence="1">Cell membrane</location>
        <topology evidence="1">Multi-pass membrane protein</topology>
    </subcellularLocation>
</comment>
<dbReference type="PANTHER" id="PTHR10110">
    <property type="entry name" value="SODIUM/HYDROGEN EXCHANGER"/>
    <property type="match status" value="1"/>
</dbReference>
<feature type="transmembrane region" description="Helical" evidence="10">
    <location>
        <begin position="181"/>
        <end position="199"/>
    </location>
</feature>
<feature type="domain" description="Cation/H+ exchanger transmembrane" evidence="11">
    <location>
        <begin position="14"/>
        <end position="412"/>
    </location>
</feature>
<keyword evidence="13" id="KW-1185">Reference proteome</keyword>
<comment type="function">
    <text evidence="10">Na(+)/H(+) antiporter that extrudes sodium in exchange for external protons.</text>
</comment>
<keyword evidence="6 10" id="KW-0915">Sodium</keyword>
<keyword evidence="8 10" id="KW-0472">Membrane</keyword>
<evidence type="ECO:0000256" key="7">
    <source>
        <dbReference type="ARBA" id="ARBA00023065"/>
    </source>
</evidence>